<keyword evidence="2" id="KW-0540">Nuclease</keyword>
<dbReference type="Gene3D" id="3.90.1570.10">
    <property type="entry name" value="tt1808, chain A"/>
    <property type="match status" value="1"/>
</dbReference>
<protein>
    <submittedName>
        <fullName evidence="2">Uma2 family endonuclease</fullName>
    </submittedName>
</protein>
<feature type="domain" description="Putative restriction endonuclease" evidence="1">
    <location>
        <begin position="9"/>
        <end position="155"/>
    </location>
</feature>
<dbReference type="CDD" id="cd06260">
    <property type="entry name" value="DUF820-like"/>
    <property type="match status" value="1"/>
</dbReference>
<dbReference type="PANTHER" id="PTHR36558:SF1">
    <property type="entry name" value="RESTRICTION ENDONUCLEASE DOMAIN-CONTAINING PROTEIN-RELATED"/>
    <property type="match status" value="1"/>
</dbReference>
<keyword evidence="3" id="KW-1185">Reference proteome</keyword>
<dbReference type="InterPro" id="IPR012296">
    <property type="entry name" value="Nuclease_put_TT1808"/>
</dbReference>
<accession>A0A926EHJ8</accession>
<keyword evidence="2" id="KW-0378">Hydrolase</keyword>
<name>A0A926EHJ8_9FIRM</name>
<keyword evidence="2" id="KW-0255">Endonuclease</keyword>
<dbReference type="InterPro" id="IPR011335">
    <property type="entry name" value="Restrct_endonuc-II-like"/>
</dbReference>
<sequence length="188" mass="21696">MGNTAQIYDFKSELINGKTFYMSPSASPLHGMIIGNIYVMLANYLKGKPCRVFTDTIDVYLDESNRVIPDVSVLCDKTKFTDRGYEGVPKLIVEVISPSSVKRDRIEKRALYERMGVAHYWLIDPKNKNLEIYNLVDGRYALEDIYTDYDEHELERMSEEDRDSIVTEFKTAAFDGLVFNIAEIFETF</sequence>
<evidence type="ECO:0000313" key="2">
    <source>
        <dbReference type="EMBL" id="MBC8579704.1"/>
    </source>
</evidence>
<dbReference type="SUPFAM" id="SSF52980">
    <property type="entry name" value="Restriction endonuclease-like"/>
    <property type="match status" value="1"/>
</dbReference>
<evidence type="ECO:0000259" key="1">
    <source>
        <dbReference type="Pfam" id="PF05685"/>
    </source>
</evidence>
<dbReference type="Proteomes" id="UP000655830">
    <property type="component" value="Unassembled WGS sequence"/>
</dbReference>
<reference evidence="2" key="1">
    <citation type="submission" date="2020-08" db="EMBL/GenBank/DDBJ databases">
        <title>Genome public.</title>
        <authorList>
            <person name="Liu C."/>
            <person name="Sun Q."/>
        </authorList>
    </citation>
    <scope>NUCLEOTIDE SEQUENCE</scope>
    <source>
        <strain evidence="2">NSJ-12</strain>
    </source>
</reference>
<organism evidence="2 3">
    <name type="scientific">Zhenhengia yiwuensis</name>
    <dbReference type="NCBI Taxonomy" id="2763666"/>
    <lineage>
        <taxon>Bacteria</taxon>
        <taxon>Bacillati</taxon>
        <taxon>Bacillota</taxon>
        <taxon>Clostridia</taxon>
        <taxon>Lachnospirales</taxon>
        <taxon>Lachnospiraceae</taxon>
        <taxon>Zhenhengia</taxon>
    </lineage>
</organism>
<dbReference type="AlphaFoldDB" id="A0A926EHJ8"/>
<comment type="caution">
    <text evidence="2">The sequence shown here is derived from an EMBL/GenBank/DDBJ whole genome shotgun (WGS) entry which is preliminary data.</text>
</comment>
<dbReference type="Pfam" id="PF05685">
    <property type="entry name" value="Uma2"/>
    <property type="match status" value="1"/>
</dbReference>
<dbReference type="PANTHER" id="PTHR36558">
    <property type="entry name" value="GLR1098 PROTEIN"/>
    <property type="match status" value="1"/>
</dbReference>
<dbReference type="EMBL" id="JACRSY010000012">
    <property type="protein sequence ID" value="MBC8579704.1"/>
    <property type="molecule type" value="Genomic_DNA"/>
</dbReference>
<proteinExistence type="predicted"/>
<gene>
    <name evidence="2" type="ORF">H8718_09190</name>
</gene>
<dbReference type="InterPro" id="IPR008538">
    <property type="entry name" value="Uma2"/>
</dbReference>
<dbReference type="RefSeq" id="WP_249332658.1">
    <property type="nucleotide sequence ID" value="NZ_JACRSY010000012.1"/>
</dbReference>
<dbReference type="GO" id="GO:0004519">
    <property type="term" value="F:endonuclease activity"/>
    <property type="evidence" value="ECO:0007669"/>
    <property type="project" value="UniProtKB-KW"/>
</dbReference>
<evidence type="ECO:0000313" key="3">
    <source>
        <dbReference type="Proteomes" id="UP000655830"/>
    </source>
</evidence>